<comment type="caution">
    <text evidence="1">The sequence shown here is derived from an EMBL/GenBank/DDBJ whole genome shotgun (WGS) entry which is preliminary data.</text>
</comment>
<reference evidence="1" key="1">
    <citation type="submission" date="2020-06" db="EMBL/GenBank/DDBJ databases">
        <title>Insight into the genomes of haloalkaliphilic bacilli from Kenyan soda lakes.</title>
        <authorList>
            <person name="Mwirichia R."/>
            <person name="Villamizar G.C."/>
            <person name="Poehlein A."/>
            <person name="Mugweru J."/>
            <person name="Kipnyargis A."/>
            <person name="Kiplimo D."/>
            <person name="Orwa P."/>
            <person name="Daniel R."/>
        </authorList>
    </citation>
    <scope>NUCLEOTIDE SEQUENCE</scope>
    <source>
        <strain evidence="1">B1096_S55</strain>
    </source>
</reference>
<evidence type="ECO:0000313" key="1">
    <source>
        <dbReference type="EMBL" id="MCR6098086.1"/>
    </source>
</evidence>
<proteinExistence type="predicted"/>
<evidence type="ECO:0000313" key="2">
    <source>
        <dbReference type="Proteomes" id="UP001057753"/>
    </source>
</evidence>
<dbReference type="InterPro" id="IPR025437">
    <property type="entry name" value="YfhE-like"/>
</dbReference>
<name>A0A9Q4G041_SALAG</name>
<dbReference type="Proteomes" id="UP001057753">
    <property type="component" value="Unassembled WGS sequence"/>
</dbReference>
<dbReference type="RefSeq" id="WP_078578294.1">
    <property type="nucleotide sequence ID" value="NZ_JABXYM010000001.1"/>
</dbReference>
<keyword evidence="2" id="KW-1185">Reference proteome</keyword>
<gene>
    <name evidence="1" type="ORF">HXA33_16220</name>
</gene>
<dbReference type="Pfam" id="PF14152">
    <property type="entry name" value="YfhE"/>
    <property type="match status" value="1"/>
</dbReference>
<protein>
    <submittedName>
        <fullName evidence="1">YfhE family protein</fullName>
    </submittedName>
</protein>
<dbReference type="OrthoDB" id="2439672at2"/>
<dbReference type="AlphaFoldDB" id="A0A9Q4G041"/>
<sequence length="44" mass="5131">MENKPWPHKKINERHNGLSSAQEVYYSGDFKRADRAAQTVVKEN</sequence>
<dbReference type="EMBL" id="JABXYM010000001">
    <property type="protein sequence ID" value="MCR6098086.1"/>
    <property type="molecule type" value="Genomic_DNA"/>
</dbReference>
<organism evidence="1 2">
    <name type="scientific">Salipaludibacillus agaradhaerens</name>
    <name type="common">Bacillus agaradhaerens</name>
    <dbReference type="NCBI Taxonomy" id="76935"/>
    <lineage>
        <taxon>Bacteria</taxon>
        <taxon>Bacillati</taxon>
        <taxon>Bacillota</taxon>
        <taxon>Bacilli</taxon>
        <taxon>Bacillales</taxon>
        <taxon>Bacillaceae</taxon>
    </lineage>
</organism>
<accession>A0A9Q4G041</accession>